<evidence type="ECO:0000313" key="2">
    <source>
        <dbReference type="Proteomes" id="UP000054217"/>
    </source>
</evidence>
<sequence>MSLGRASPAGVTFVTSARRKTPCKSQLDNARVVDQRETVPRKAWYKTLDFHLDTISLIKKVQHEGPYVIGGYSYGRSVTLHDCQVGKAGRRYCTPHPVRSHLHPIMA</sequence>
<proteinExistence type="predicted"/>
<dbReference type="Proteomes" id="UP000054217">
    <property type="component" value="Unassembled WGS sequence"/>
</dbReference>
<dbReference type="EMBL" id="KN832055">
    <property type="protein sequence ID" value="KIN96011.1"/>
    <property type="molecule type" value="Genomic_DNA"/>
</dbReference>
<protein>
    <submittedName>
        <fullName evidence="1">Uncharacterized protein</fullName>
    </submittedName>
</protein>
<dbReference type="AlphaFoldDB" id="A0A0C3JEG3"/>
<reference evidence="2" key="2">
    <citation type="submission" date="2015-01" db="EMBL/GenBank/DDBJ databases">
        <title>Evolutionary Origins and Diversification of the Mycorrhizal Mutualists.</title>
        <authorList>
            <consortium name="DOE Joint Genome Institute"/>
            <consortium name="Mycorrhizal Genomics Consortium"/>
            <person name="Kohler A."/>
            <person name="Kuo A."/>
            <person name="Nagy L.G."/>
            <person name="Floudas D."/>
            <person name="Copeland A."/>
            <person name="Barry K.W."/>
            <person name="Cichocki N."/>
            <person name="Veneault-Fourrey C."/>
            <person name="LaButti K."/>
            <person name="Lindquist E.A."/>
            <person name="Lipzen A."/>
            <person name="Lundell T."/>
            <person name="Morin E."/>
            <person name="Murat C."/>
            <person name="Riley R."/>
            <person name="Ohm R."/>
            <person name="Sun H."/>
            <person name="Tunlid A."/>
            <person name="Henrissat B."/>
            <person name="Grigoriev I.V."/>
            <person name="Hibbett D.S."/>
            <person name="Martin F."/>
        </authorList>
    </citation>
    <scope>NUCLEOTIDE SEQUENCE [LARGE SCALE GENOMIC DNA]</scope>
    <source>
        <strain evidence="2">Marx 270</strain>
    </source>
</reference>
<dbReference type="InParanoid" id="A0A0C3JEG3"/>
<keyword evidence="2" id="KW-1185">Reference proteome</keyword>
<organism evidence="1 2">
    <name type="scientific">Pisolithus tinctorius Marx 270</name>
    <dbReference type="NCBI Taxonomy" id="870435"/>
    <lineage>
        <taxon>Eukaryota</taxon>
        <taxon>Fungi</taxon>
        <taxon>Dikarya</taxon>
        <taxon>Basidiomycota</taxon>
        <taxon>Agaricomycotina</taxon>
        <taxon>Agaricomycetes</taxon>
        <taxon>Agaricomycetidae</taxon>
        <taxon>Boletales</taxon>
        <taxon>Sclerodermatineae</taxon>
        <taxon>Pisolithaceae</taxon>
        <taxon>Pisolithus</taxon>
    </lineage>
</organism>
<reference evidence="1 2" key="1">
    <citation type="submission" date="2014-04" db="EMBL/GenBank/DDBJ databases">
        <authorList>
            <consortium name="DOE Joint Genome Institute"/>
            <person name="Kuo A."/>
            <person name="Kohler A."/>
            <person name="Costa M.D."/>
            <person name="Nagy L.G."/>
            <person name="Floudas D."/>
            <person name="Copeland A."/>
            <person name="Barry K.W."/>
            <person name="Cichocki N."/>
            <person name="Veneault-Fourrey C."/>
            <person name="LaButti K."/>
            <person name="Lindquist E.A."/>
            <person name="Lipzen A."/>
            <person name="Lundell T."/>
            <person name="Morin E."/>
            <person name="Murat C."/>
            <person name="Sun H."/>
            <person name="Tunlid A."/>
            <person name="Henrissat B."/>
            <person name="Grigoriev I.V."/>
            <person name="Hibbett D.S."/>
            <person name="Martin F."/>
            <person name="Nordberg H.P."/>
            <person name="Cantor M.N."/>
            <person name="Hua S.X."/>
        </authorList>
    </citation>
    <scope>NUCLEOTIDE SEQUENCE [LARGE SCALE GENOMIC DNA]</scope>
    <source>
        <strain evidence="1 2">Marx 270</strain>
    </source>
</reference>
<gene>
    <name evidence="1" type="ORF">M404DRAFT_292399</name>
</gene>
<name>A0A0C3JEG3_PISTI</name>
<accession>A0A0C3JEG3</accession>
<dbReference type="HOGENOM" id="CLU_2211035_0_0_1"/>
<evidence type="ECO:0000313" key="1">
    <source>
        <dbReference type="EMBL" id="KIN96011.1"/>
    </source>
</evidence>